<evidence type="ECO:0000313" key="1">
    <source>
        <dbReference type="EMBL" id="ASV88729.1"/>
    </source>
</evidence>
<keyword evidence="1" id="KW-0614">Plasmid</keyword>
<geneLocation type="plasmid" evidence="1 2">
    <name>unnamed1</name>
</geneLocation>
<proteinExistence type="predicted"/>
<dbReference type="Proteomes" id="UP000215256">
    <property type="component" value="Plasmid unnamed1"/>
</dbReference>
<sequence>MIMPPNAIRLAGVFCGIIPWVLPQDLLLDCLYSQSLFEAASYSARNASP</sequence>
<organism evidence="1 2">
    <name type="scientific">Ochrobactrum quorumnocens</name>
    <dbReference type="NCBI Taxonomy" id="271865"/>
    <lineage>
        <taxon>Bacteria</taxon>
        <taxon>Pseudomonadati</taxon>
        <taxon>Pseudomonadota</taxon>
        <taxon>Alphaproteobacteria</taxon>
        <taxon>Hyphomicrobiales</taxon>
        <taxon>Brucellaceae</taxon>
        <taxon>Brucella/Ochrobactrum group</taxon>
        <taxon>Ochrobactrum</taxon>
    </lineage>
</organism>
<dbReference type="KEGG" id="och:CES85_3104"/>
<gene>
    <name evidence="1" type="ORF">CES85_3104</name>
</gene>
<dbReference type="EMBL" id="CP022605">
    <property type="protein sequence ID" value="ASV88729.1"/>
    <property type="molecule type" value="Genomic_DNA"/>
</dbReference>
<evidence type="ECO:0000313" key="2">
    <source>
        <dbReference type="Proteomes" id="UP000215256"/>
    </source>
</evidence>
<accession>A0A248UR48</accession>
<name>A0A248UR48_9HYPH</name>
<dbReference type="AlphaFoldDB" id="A0A248UR48"/>
<reference evidence="1 2" key="1">
    <citation type="submission" date="2017-07" db="EMBL/GenBank/DDBJ databases">
        <title>Phylogenetic study on the rhizospheric bacterium Ochrobactrum sp. A44.</title>
        <authorList>
            <person name="Krzyzanowska D.M."/>
            <person name="Ossowicki A."/>
            <person name="Rajewska M."/>
            <person name="Maciag T."/>
            <person name="Kaczynski Z."/>
            <person name="Czerwicka M."/>
            <person name="Jafra S."/>
        </authorList>
    </citation>
    <scope>NUCLEOTIDE SEQUENCE [LARGE SCALE GENOMIC DNA]</scope>
    <source>
        <strain evidence="1 2">A44</strain>
        <plasmid evidence="1 2">unnamed1</plasmid>
    </source>
</reference>
<protein>
    <submittedName>
        <fullName evidence="1">Uncharacterized protein</fullName>
    </submittedName>
</protein>